<protein>
    <submittedName>
        <fullName evidence="1">5'-nucleotidase</fullName>
    </submittedName>
</protein>
<dbReference type="Proteomes" id="UP000433788">
    <property type="component" value="Unassembled WGS sequence"/>
</dbReference>
<dbReference type="PANTHER" id="PTHR31367:SF5">
    <property type="entry name" value="CYTOSOLIC 5'-NUCLEOTIDASE 1A"/>
    <property type="match status" value="1"/>
</dbReference>
<dbReference type="AlphaFoldDB" id="A0A6N7QQI1"/>
<evidence type="ECO:0000313" key="2">
    <source>
        <dbReference type="Proteomes" id="UP000433788"/>
    </source>
</evidence>
<evidence type="ECO:0000313" key="1">
    <source>
        <dbReference type="EMBL" id="MRH77639.1"/>
    </source>
</evidence>
<dbReference type="GO" id="GO:0000287">
    <property type="term" value="F:magnesium ion binding"/>
    <property type="evidence" value="ECO:0007669"/>
    <property type="project" value="InterPro"/>
</dbReference>
<gene>
    <name evidence="1" type="ORF">GH984_02860</name>
</gene>
<organism evidence="1 2">
    <name type="scientific">Spiribacter salilacus</name>
    <dbReference type="NCBI Taxonomy" id="2664894"/>
    <lineage>
        <taxon>Bacteria</taxon>
        <taxon>Pseudomonadati</taxon>
        <taxon>Pseudomonadota</taxon>
        <taxon>Gammaproteobacteria</taxon>
        <taxon>Chromatiales</taxon>
        <taxon>Ectothiorhodospiraceae</taxon>
        <taxon>Spiribacter</taxon>
    </lineage>
</organism>
<proteinExistence type="predicted"/>
<dbReference type="RefSeq" id="WP_153718675.1">
    <property type="nucleotide sequence ID" value="NZ_WJPP01000001.1"/>
</dbReference>
<dbReference type="GO" id="GO:0005737">
    <property type="term" value="C:cytoplasm"/>
    <property type="evidence" value="ECO:0007669"/>
    <property type="project" value="InterPro"/>
</dbReference>
<accession>A0A6N7QQI1</accession>
<dbReference type="GO" id="GO:0008253">
    <property type="term" value="F:5'-nucleotidase activity"/>
    <property type="evidence" value="ECO:0007669"/>
    <property type="project" value="InterPro"/>
</dbReference>
<name>A0A6N7QQI1_9GAMM</name>
<dbReference type="InterPro" id="IPR010394">
    <property type="entry name" value="5-nucleotidase"/>
</dbReference>
<dbReference type="Pfam" id="PF06189">
    <property type="entry name" value="5-nucleotidase"/>
    <property type="match status" value="1"/>
</dbReference>
<sequence length="327" mass="36402">MTDSDRQTRAAASHTVIEPIEERLVVAIASSALFDLRASDQIFREQGAEVYREYQQAQRGTPLGKGIAFPFIRRFLAFNQRFPAERPVEVVLLSRNSVETGQRVFESIDHHGLDIRRAAFLEGNSPYPYIGAFQAALFLTANESDVISAVEAGFPAGLVMRSEVEDDLADGALRVAFDFDGVIADDESESMFQQGLAAFEQYEVERVHEPHQPGPLAPLFRKLAMLQQLEHQAQATDPNYEPMLRTAIVTARGAPTHNRLVTTLKSWGVSANETFLLGGIEKHRVLETLRPHIFFDDNQRHLQSPAGDLPMVHVPFGVVNRRAGLGE</sequence>
<dbReference type="GO" id="GO:0000166">
    <property type="term" value="F:nucleotide binding"/>
    <property type="evidence" value="ECO:0007669"/>
    <property type="project" value="InterPro"/>
</dbReference>
<keyword evidence="2" id="KW-1185">Reference proteome</keyword>
<dbReference type="GO" id="GO:0009117">
    <property type="term" value="P:nucleotide metabolic process"/>
    <property type="evidence" value="ECO:0007669"/>
    <property type="project" value="InterPro"/>
</dbReference>
<reference evidence="1 2" key="1">
    <citation type="submission" date="2019-11" db="EMBL/GenBank/DDBJ databases">
        <authorList>
            <person name="Zhang X.Y."/>
        </authorList>
    </citation>
    <scope>NUCLEOTIDE SEQUENCE [LARGE SCALE GENOMIC DNA]</scope>
    <source>
        <strain evidence="1 2">C176</strain>
    </source>
</reference>
<dbReference type="PANTHER" id="PTHR31367">
    <property type="entry name" value="CYTOSOLIC 5'-NUCLEOTIDASE 1 FAMILY MEMBER"/>
    <property type="match status" value="1"/>
</dbReference>
<comment type="caution">
    <text evidence="1">The sequence shown here is derived from an EMBL/GenBank/DDBJ whole genome shotgun (WGS) entry which is preliminary data.</text>
</comment>
<dbReference type="EMBL" id="WJPP01000001">
    <property type="protein sequence ID" value="MRH77639.1"/>
    <property type="molecule type" value="Genomic_DNA"/>
</dbReference>